<dbReference type="PROSITE" id="PS50943">
    <property type="entry name" value="HTH_CROC1"/>
    <property type="match status" value="1"/>
</dbReference>
<dbReference type="Pfam" id="PF01381">
    <property type="entry name" value="HTH_3"/>
    <property type="match status" value="1"/>
</dbReference>
<dbReference type="RefSeq" id="WP_203857897.1">
    <property type="nucleotide sequence ID" value="NZ_BAAAZQ010000004.1"/>
</dbReference>
<organism evidence="4 5">
    <name type="scientific">Plantactinospora mayteni</name>
    <dbReference type="NCBI Taxonomy" id="566021"/>
    <lineage>
        <taxon>Bacteria</taxon>
        <taxon>Bacillati</taxon>
        <taxon>Actinomycetota</taxon>
        <taxon>Actinomycetes</taxon>
        <taxon>Micromonosporales</taxon>
        <taxon>Micromonosporaceae</taxon>
        <taxon>Plantactinospora</taxon>
    </lineage>
</organism>
<sequence length="224" mass="23066">MANPKDLPRDIGGFIRDLRRNAKISLRQLAEQAGVSNPYLSQIERGLRKPSAEVLQQLASALRVSTPAMYLRAGLLDDREGQGVLAAIAADPDLTVPQKQSLSQIYETFRRESLRQADVPAEPTTTAAAPTTTTATGPGTTAPGATAPGATAGPGAAAEEDLTEAVLESVAVTEAGAAGPPTEPRPGAESTPPAAATKRTARKAVKKAAPSTPTVAPAADEEEQ</sequence>
<feature type="region of interest" description="Disordered" evidence="2">
    <location>
        <begin position="113"/>
        <end position="224"/>
    </location>
</feature>
<evidence type="ECO:0000256" key="1">
    <source>
        <dbReference type="ARBA" id="ARBA00023125"/>
    </source>
</evidence>
<dbReference type="InterPro" id="IPR001387">
    <property type="entry name" value="Cro/C1-type_HTH"/>
</dbReference>
<dbReference type="EMBL" id="BONX01000018">
    <property type="protein sequence ID" value="GIG96349.1"/>
    <property type="molecule type" value="Genomic_DNA"/>
</dbReference>
<comment type="caution">
    <text evidence="4">The sequence shown here is derived from an EMBL/GenBank/DDBJ whole genome shotgun (WGS) entry which is preliminary data.</text>
</comment>
<dbReference type="InterPro" id="IPR050807">
    <property type="entry name" value="TransReg_Diox_bact_type"/>
</dbReference>
<evidence type="ECO:0000256" key="2">
    <source>
        <dbReference type="SAM" id="MobiDB-lite"/>
    </source>
</evidence>
<feature type="domain" description="HTH cro/C1-type" evidence="3">
    <location>
        <begin position="15"/>
        <end position="69"/>
    </location>
</feature>
<dbReference type="PANTHER" id="PTHR46797">
    <property type="entry name" value="HTH-TYPE TRANSCRIPTIONAL REGULATOR"/>
    <property type="match status" value="1"/>
</dbReference>
<reference evidence="4 5" key="1">
    <citation type="submission" date="2021-01" db="EMBL/GenBank/DDBJ databases">
        <title>Whole genome shotgun sequence of Plantactinospora mayteni NBRC 109088.</title>
        <authorList>
            <person name="Komaki H."/>
            <person name="Tamura T."/>
        </authorList>
    </citation>
    <scope>NUCLEOTIDE SEQUENCE [LARGE SCALE GENOMIC DNA]</scope>
    <source>
        <strain evidence="4 5">NBRC 109088</strain>
    </source>
</reference>
<dbReference type="SUPFAM" id="SSF47413">
    <property type="entry name" value="lambda repressor-like DNA-binding domains"/>
    <property type="match status" value="1"/>
</dbReference>
<evidence type="ECO:0000313" key="5">
    <source>
        <dbReference type="Proteomes" id="UP000621500"/>
    </source>
</evidence>
<protein>
    <recommendedName>
        <fullName evidence="3">HTH cro/C1-type domain-containing protein</fullName>
    </recommendedName>
</protein>
<proteinExistence type="predicted"/>
<feature type="compositionally biased region" description="Low complexity" evidence="2">
    <location>
        <begin position="207"/>
        <end position="218"/>
    </location>
</feature>
<dbReference type="CDD" id="cd00093">
    <property type="entry name" value="HTH_XRE"/>
    <property type="match status" value="1"/>
</dbReference>
<keyword evidence="5" id="KW-1185">Reference proteome</keyword>
<keyword evidence="1" id="KW-0238">DNA-binding</keyword>
<dbReference type="SMART" id="SM00530">
    <property type="entry name" value="HTH_XRE"/>
    <property type="match status" value="1"/>
</dbReference>
<evidence type="ECO:0000259" key="3">
    <source>
        <dbReference type="PROSITE" id="PS50943"/>
    </source>
</evidence>
<dbReference type="InterPro" id="IPR010982">
    <property type="entry name" value="Lambda_DNA-bd_dom_sf"/>
</dbReference>
<evidence type="ECO:0000313" key="4">
    <source>
        <dbReference type="EMBL" id="GIG96349.1"/>
    </source>
</evidence>
<gene>
    <name evidence="4" type="ORF">Pma05_29220</name>
</gene>
<dbReference type="Gene3D" id="1.10.260.40">
    <property type="entry name" value="lambda repressor-like DNA-binding domains"/>
    <property type="match status" value="1"/>
</dbReference>
<feature type="compositionally biased region" description="Low complexity" evidence="2">
    <location>
        <begin position="123"/>
        <end position="157"/>
    </location>
</feature>
<dbReference type="Proteomes" id="UP000621500">
    <property type="component" value="Unassembled WGS sequence"/>
</dbReference>
<accession>A0ABQ4ENY3</accession>
<name>A0ABQ4ENY3_9ACTN</name>
<dbReference type="PANTHER" id="PTHR46797:SF1">
    <property type="entry name" value="METHYLPHOSPHONATE SYNTHASE"/>
    <property type="match status" value="1"/>
</dbReference>